<dbReference type="EMBL" id="JAGPNK010000015">
    <property type="protein sequence ID" value="KAH7308412.1"/>
    <property type="molecule type" value="Genomic_DNA"/>
</dbReference>
<protein>
    <submittedName>
        <fullName evidence="1">Uncharacterized protein</fullName>
    </submittedName>
</protein>
<reference evidence="1" key="1">
    <citation type="journal article" date="2021" name="Nat. Commun.">
        <title>Genetic determinants of endophytism in the Arabidopsis root mycobiome.</title>
        <authorList>
            <person name="Mesny F."/>
            <person name="Miyauchi S."/>
            <person name="Thiergart T."/>
            <person name="Pickel B."/>
            <person name="Atanasova L."/>
            <person name="Karlsson M."/>
            <person name="Huettel B."/>
            <person name="Barry K.W."/>
            <person name="Haridas S."/>
            <person name="Chen C."/>
            <person name="Bauer D."/>
            <person name="Andreopoulos W."/>
            <person name="Pangilinan J."/>
            <person name="LaButti K."/>
            <person name="Riley R."/>
            <person name="Lipzen A."/>
            <person name="Clum A."/>
            <person name="Drula E."/>
            <person name="Henrissat B."/>
            <person name="Kohler A."/>
            <person name="Grigoriev I.V."/>
            <person name="Martin F.M."/>
            <person name="Hacquard S."/>
        </authorList>
    </citation>
    <scope>NUCLEOTIDE SEQUENCE</scope>
    <source>
        <strain evidence="1">MPI-CAGE-CH-0235</strain>
    </source>
</reference>
<dbReference type="AlphaFoldDB" id="A0A8K0SHL5"/>
<proteinExistence type="predicted"/>
<name>A0A8K0SHL5_9HYPO</name>
<gene>
    <name evidence="1" type="ORF">B0I35DRAFT_482984</name>
</gene>
<keyword evidence="2" id="KW-1185">Reference proteome</keyword>
<evidence type="ECO:0000313" key="1">
    <source>
        <dbReference type="EMBL" id="KAH7308412.1"/>
    </source>
</evidence>
<accession>A0A8K0SHL5</accession>
<dbReference type="Proteomes" id="UP000813444">
    <property type="component" value="Unassembled WGS sequence"/>
</dbReference>
<organism evidence="1 2">
    <name type="scientific">Stachybotrys elegans</name>
    <dbReference type="NCBI Taxonomy" id="80388"/>
    <lineage>
        <taxon>Eukaryota</taxon>
        <taxon>Fungi</taxon>
        <taxon>Dikarya</taxon>
        <taxon>Ascomycota</taxon>
        <taxon>Pezizomycotina</taxon>
        <taxon>Sordariomycetes</taxon>
        <taxon>Hypocreomycetidae</taxon>
        <taxon>Hypocreales</taxon>
        <taxon>Stachybotryaceae</taxon>
        <taxon>Stachybotrys</taxon>
    </lineage>
</organism>
<comment type="caution">
    <text evidence="1">The sequence shown here is derived from an EMBL/GenBank/DDBJ whole genome shotgun (WGS) entry which is preliminary data.</text>
</comment>
<sequence>MSGWDLDPKLKEIGQFVQMFVDGGLEGFGLYLLTQVMGSQYEECQVFIAEMRQALRNKRLNHYYEVTLVYGRKPDNSVTA</sequence>
<dbReference type="OrthoDB" id="2013972at2759"/>
<evidence type="ECO:0000313" key="2">
    <source>
        <dbReference type="Proteomes" id="UP000813444"/>
    </source>
</evidence>